<dbReference type="Proteomes" id="UP001174909">
    <property type="component" value="Unassembled WGS sequence"/>
</dbReference>
<protein>
    <submittedName>
        <fullName evidence="3">Uncharacterized protein</fullName>
    </submittedName>
</protein>
<feature type="non-terminal residue" evidence="3">
    <location>
        <position position="189"/>
    </location>
</feature>
<feature type="chain" id="PRO_5041420667" evidence="2">
    <location>
        <begin position="28"/>
        <end position="189"/>
    </location>
</feature>
<dbReference type="AlphaFoldDB" id="A0AA35R668"/>
<evidence type="ECO:0000256" key="2">
    <source>
        <dbReference type="SAM" id="SignalP"/>
    </source>
</evidence>
<evidence type="ECO:0000313" key="4">
    <source>
        <dbReference type="Proteomes" id="UP001174909"/>
    </source>
</evidence>
<reference evidence="3" key="1">
    <citation type="submission" date="2023-03" db="EMBL/GenBank/DDBJ databases">
        <authorList>
            <person name="Steffen K."/>
            <person name="Cardenas P."/>
        </authorList>
    </citation>
    <scope>NUCLEOTIDE SEQUENCE</scope>
</reference>
<gene>
    <name evidence="3" type="ORF">GBAR_LOCUS4300</name>
</gene>
<organism evidence="3 4">
    <name type="scientific">Geodia barretti</name>
    <name type="common">Barrett's horny sponge</name>
    <dbReference type="NCBI Taxonomy" id="519541"/>
    <lineage>
        <taxon>Eukaryota</taxon>
        <taxon>Metazoa</taxon>
        <taxon>Porifera</taxon>
        <taxon>Demospongiae</taxon>
        <taxon>Heteroscleromorpha</taxon>
        <taxon>Tetractinellida</taxon>
        <taxon>Astrophorina</taxon>
        <taxon>Geodiidae</taxon>
        <taxon>Geodia</taxon>
    </lineage>
</organism>
<keyword evidence="4" id="KW-1185">Reference proteome</keyword>
<proteinExistence type="predicted"/>
<feature type="signal peptide" evidence="2">
    <location>
        <begin position="1"/>
        <end position="27"/>
    </location>
</feature>
<dbReference type="EMBL" id="CASHTH010000619">
    <property type="protein sequence ID" value="CAI8005548.1"/>
    <property type="molecule type" value="Genomic_DNA"/>
</dbReference>
<comment type="caution">
    <text evidence="3">The sequence shown here is derived from an EMBL/GenBank/DDBJ whole genome shotgun (WGS) entry which is preliminary data.</text>
</comment>
<sequence length="189" mass="20203">SPQDGGHSRCVLWCLLFLLLLLLSTEPLPCCVGTISSSGGVHESRHSNHSLSRTTPHHHHSPYISHPYRIEGASGGDVTVEEGVALEDPQFLGLPSLPHHHLVPLLDCDATLSFLNASNIHKLGVASSPCRPTPLVSVRQLQHGHPVPATMAACSVRSQRPSACRQTRPSPGLRIMAPLPVNGSADTEL</sequence>
<feature type="region of interest" description="Disordered" evidence="1">
    <location>
        <begin position="165"/>
        <end position="189"/>
    </location>
</feature>
<evidence type="ECO:0000256" key="1">
    <source>
        <dbReference type="SAM" id="MobiDB-lite"/>
    </source>
</evidence>
<accession>A0AA35R668</accession>
<name>A0AA35R668_GEOBA</name>
<keyword evidence="2" id="KW-0732">Signal</keyword>
<evidence type="ECO:0000313" key="3">
    <source>
        <dbReference type="EMBL" id="CAI8005548.1"/>
    </source>
</evidence>